<dbReference type="PIRSF" id="PIRSF016477">
    <property type="entry name" value="Prefoldin_subunit_4"/>
    <property type="match status" value="1"/>
</dbReference>
<dbReference type="GO" id="GO:0016272">
    <property type="term" value="C:prefoldin complex"/>
    <property type="evidence" value="ECO:0007669"/>
    <property type="project" value="UniProtKB-UniRule"/>
</dbReference>
<dbReference type="OrthoDB" id="10250441at2759"/>
<comment type="function">
    <text evidence="3">Binds specifically to cytosolic chaperonin (c-CPN) and transfers target proteins to it. Binds to nascent polypeptide chain and promotes folding in an environment in which there are many competing pathways for nonnative proteins.</text>
</comment>
<dbReference type="PANTHER" id="PTHR21100">
    <property type="entry name" value="PREFOLDIN SUBUNIT 4"/>
    <property type="match status" value="1"/>
</dbReference>
<evidence type="ECO:0000313" key="4">
    <source>
        <dbReference type="EMBL" id="KIZ04953.1"/>
    </source>
</evidence>
<evidence type="ECO:0000256" key="1">
    <source>
        <dbReference type="ARBA" id="ARBA00008045"/>
    </source>
</evidence>
<dbReference type="RefSeq" id="XP_013903972.1">
    <property type="nucleotide sequence ID" value="XM_014048518.1"/>
</dbReference>
<dbReference type="Proteomes" id="UP000054498">
    <property type="component" value="Unassembled WGS sequence"/>
</dbReference>
<evidence type="ECO:0000313" key="5">
    <source>
        <dbReference type="Proteomes" id="UP000054498"/>
    </source>
</evidence>
<dbReference type="InterPro" id="IPR016661">
    <property type="entry name" value="PFDN4"/>
</dbReference>
<protein>
    <recommendedName>
        <fullName evidence="3">Prefoldin subunit 4</fullName>
    </recommendedName>
</protein>
<proteinExistence type="inferred from homology"/>
<comment type="subunit">
    <text evidence="3">Heterohexamer of two PFD-alpha type and four PFD-beta type subunits.</text>
</comment>
<dbReference type="Pfam" id="PF01920">
    <property type="entry name" value="Prefoldin_2"/>
    <property type="match status" value="1"/>
</dbReference>
<dbReference type="SUPFAM" id="SSF46579">
    <property type="entry name" value="Prefoldin"/>
    <property type="match status" value="1"/>
</dbReference>
<keyword evidence="5" id="KW-1185">Reference proteome</keyword>
<dbReference type="GO" id="GO:0006457">
    <property type="term" value="P:protein folding"/>
    <property type="evidence" value="ECO:0007669"/>
    <property type="project" value="UniProtKB-UniRule"/>
</dbReference>
<dbReference type="GO" id="GO:0051082">
    <property type="term" value="F:unfolded protein binding"/>
    <property type="evidence" value="ECO:0007669"/>
    <property type="project" value="InterPro"/>
</dbReference>
<dbReference type="STRING" id="145388.A0A0D2K368"/>
<evidence type="ECO:0000256" key="3">
    <source>
        <dbReference type="PIRNR" id="PIRNR016477"/>
    </source>
</evidence>
<organism evidence="4 5">
    <name type="scientific">Monoraphidium neglectum</name>
    <dbReference type="NCBI Taxonomy" id="145388"/>
    <lineage>
        <taxon>Eukaryota</taxon>
        <taxon>Viridiplantae</taxon>
        <taxon>Chlorophyta</taxon>
        <taxon>core chlorophytes</taxon>
        <taxon>Chlorophyceae</taxon>
        <taxon>CS clade</taxon>
        <taxon>Sphaeropleales</taxon>
        <taxon>Selenastraceae</taxon>
        <taxon>Monoraphidium</taxon>
    </lineage>
</organism>
<dbReference type="CDD" id="cd23165">
    <property type="entry name" value="Prefoldin_4"/>
    <property type="match status" value="1"/>
</dbReference>
<gene>
    <name evidence="4" type="ORF">MNEG_3002</name>
</gene>
<dbReference type="PANTHER" id="PTHR21100:SF9">
    <property type="entry name" value="PREFOLDIN SUBUNIT 4"/>
    <property type="match status" value="1"/>
</dbReference>
<comment type="similarity">
    <text evidence="1 3">Belongs to the prefoldin subunit beta family.</text>
</comment>
<dbReference type="EMBL" id="KK100581">
    <property type="protein sequence ID" value="KIZ04953.1"/>
    <property type="molecule type" value="Genomic_DNA"/>
</dbReference>
<keyword evidence="2 3" id="KW-0143">Chaperone</keyword>
<dbReference type="GO" id="GO:0005737">
    <property type="term" value="C:cytoplasm"/>
    <property type="evidence" value="ECO:0007669"/>
    <property type="project" value="TreeGrafter"/>
</dbReference>
<accession>A0A0D2K368</accession>
<dbReference type="AlphaFoldDB" id="A0A0D2K368"/>
<dbReference type="InterPro" id="IPR002777">
    <property type="entry name" value="PFD_beta-like"/>
</dbReference>
<name>A0A0D2K368_9CHLO</name>
<evidence type="ECO:0000256" key="2">
    <source>
        <dbReference type="ARBA" id="ARBA00023186"/>
    </source>
</evidence>
<dbReference type="GeneID" id="25735880"/>
<sequence length="132" mass="14386">MAKKGSTEQVQVTWEDQQNINTFSKLNIRRHELEAQIHGTKKQLEDLEDASAELMLADDDDGEDGGVRMLVGAAFLHTPKDDAESKVEALTGEAQTLLAALHEELGGVTSRLADLKVALYARLGSGNINLEE</sequence>
<reference evidence="4 5" key="1">
    <citation type="journal article" date="2013" name="BMC Genomics">
        <title>Reconstruction of the lipid metabolism for the microalga Monoraphidium neglectum from its genome sequence reveals characteristics suitable for biofuel production.</title>
        <authorList>
            <person name="Bogen C."/>
            <person name="Al-Dilaimi A."/>
            <person name="Albersmeier A."/>
            <person name="Wichmann J."/>
            <person name="Grundmann M."/>
            <person name="Rupp O."/>
            <person name="Lauersen K.J."/>
            <person name="Blifernez-Klassen O."/>
            <person name="Kalinowski J."/>
            <person name="Goesmann A."/>
            <person name="Mussgnug J.H."/>
            <person name="Kruse O."/>
        </authorList>
    </citation>
    <scope>NUCLEOTIDE SEQUENCE [LARGE SCALE GENOMIC DNA]</scope>
    <source>
        <strain evidence="4 5">SAG 48.87</strain>
    </source>
</reference>
<dbReference type="KEGG" id="mng:MNEG_3002"/>